<keyword evidence="2" id="KW-1185">Reference proteome</keyword>
<sequence length="53" mass="6429">MREREREREHQAVITGRIEGRSVEDVWRWKGGILASGFVDQRRWGLRFWSSKK</sequence>
<accession>A0ACC0SXV1</accession>
<organism evidence="1 2">
    <name type="scientific">Populus trichocarpa</name>
    <name type="common">Western balsam poplar</name>
    <name type="synonym">Populus balsamifera subsp. trichocarpa</name>
    <dbReference type="NCBI Taxonomy" id="3694"/>
    <lineage>
        <taxon>Eukaryota</taxon>
        <taxon>Viridiplantae</taxon>
        <taxon>Streptophyta</taxon>
        <taxon>Embryophyta</taxon>
        <taxon>Tracheophyta</taxon>
        <taxon>Spermatophyta</taxon>
        <taxon>Magnoliopsida</taxon>
        <taxon>eudicotyledons</taxon>
        <taxon>Gunneridae</taxon>
        <taxon>Pentapetalae</taxon>
        <taxon>rosids</taxon>
        <taxon>fabids</taxon>
        <taxon>Malpighiales</taxon>
        <taxon>Salicaceae</taxon>
        <taxon>Saliceae</taxon>
        <taxon>Populus</taxon>
    </lineage>
</organism>
<name>A0ACC0SXV1_POPTR</name>
<evidence type="ECO:0000313" key="1">
    <source>
        <dbReference type="EMBL" id="KAI9393968.1"/>
    </source>
</evidence>
<gene>
    <name evidence="1" type="ORF">POPTR_005G031948v4</name>
</gene>
<proteinExistence type="predicted"/>
<dbReference type="EMBL" id="CM009294">
    <property type="protein sequence ID" value="KAI9393968.1"/>
    <property type="molecule type" value="Genomic_DNA"/>
</dbReference>
<evidence type="ECO:0000313" key="2">
    <source>
        <dbReference type="Proteomes" id="UP000006729"/>
    </source>
</evidence>
<dbReference type="Proteomes" id="UP000006729">
    <property type="component" value="Chromosome 5"/>
</dbReference>
<protein>
    <submittedName>
        <fullName evidence="1">Uncharacterized protein</fullName>
    </submittedName>
</protein>
<comment type="caution">
    <text evidence="1">The sequence shown here is derived from an EMBL/GenBank/DDBJ whole genome shotgun (WGS) entry which is preliminary data.</text>
</comment>
<reference evidence="1 2" key="1">
    <citation type="journal article" date="2006" name="Science">
        <title>The genome of black cottonwood, Populus trichocarpa (Torr. &amp; Gray).</title>
        <authorList>
            <person name="Tuskan G.A."/>
            <person name="Difazio S."/>
            <person name="Jansson S."/>
            <person name="Bohlmann J."/>
            <person name="Grigoriev I."/>
            <person name="Hellsten U."/>
            <person name="Putnam N."/>
            <person name="Ralph S."/>
            <person name="Rombauts S."/>
            <person name="Salamov A."/>
            <person name="Schein J."/>
            <person name="Sterck L."/>
            <person name="Aerts A."/>
            <person name="Bhalerao R.R."/>
            <person name="Bhalerao R.P."/>
            <person name="Blaudez D."/>
            <person name="Boerjan W."/>
            <person name="Brun A."/>
            <person name="Brunner A."/>
            <person name="Busov V."/>
            <person name="Campbell M."/>
            <person name="Carlson J."/>
            <person name="Chalot M."/>
            <person name="Chapman J."/>
            <person name="Chen G.L."/>
            <person name="Cooper D."/>
            <person name="Coutinho P.M."/>
            <person name="Couturier J."/>
            <person name="Covert S."/>
            <person name="Cronk Q."/>
            <person name="Cunningham R."/>
            <person name="Davis J."/>
            <person name="Degroeve S."/>
            <person name="Dejardin A."/>
            <person name="Depamphilis C."/>
            <person name="Detter J."/>
            <person name="Dirks B."/>
            <person name="Dubchak I."/>
            <person name="Duplessis S."/>
            <person name="Ehlting J."/>
            <person name="Ellis B."/>
            <person name="Gendler K."/>
            <person name="Goodstein D."/>
            <person name="Gribskov M."/>
            <person name="Grimwood J."/>
            <person name="Groover A."/>
            <person name="Gunter L."/>
            <person name="Hamberger B."/>
            <person name="Heinze B."/>
            <person name="Helariutta Y."/>
            <person name="Henrissat B."/>
            <person name="Holligan D."/>
            <person name="Holt R."/>
            <person name="Huang W."/>
            <person name="Islam-Faridi N."/>
            <person name="Jones S."/>
            <person name="Jones-Rhoades M."/>
            <person name="Jorgensen R."/>
            <person name="Joshi C."/>
            <person name="Kangasjarvi J."/>
            <person name="Karlsson J."/>
            <person name="Kelleher C."/>
            <person name="Kirkpatrick R."/>
            <person name="Kirst M."/>
            <person name="Kohler A."/>
            <person name="Kalluri U."/>
            <person name="Larimer F."/>
            <person name="Leebens-Mack J."/>
            <person name="Leple J.C."/>
            <person name="Locascio P."/>
            <person name="Lou Y."/>
            <person name="Lucas S."/>
            <person name="Martin F."/>
            <person name="Montanini B."/>
            <person name="Napoli C."/>
            <person name="Nelson D.R."/>
            <person name="Nelson C."/>
            <person name="Nieminen K."/>
            <person name="Nilsson O."/>
            <person name="Pereda V."/>
            <person name="Peter G."/>
            <person name="Philippe R."/>
            <person name="Pilate G."/>
            <person name="Poliakov A."/>
            <person name="Razumovskaya J."/>
            <person name="Richardson P."/>
            <person name="Rinaldi C."/>
            <person name="Ritland K."/>
            <person name="Rouze P."/>
            <person name="Ryaboy D."/>
            <person name="Schmutz J."/>
            <person name="Schrader J."/>
            <person name="Segerman B."/>
            <person name="Shin H."/>
            <person name="Siddiqui A."/>
            <person name="Sterky F."/>
            <person name="Terry A."/>
            <person name="Tsai C.J."/>
            <person name="Uberbacher E."/>
            <person name="Unneberg P."/>
            <person name="Vahala J."/>
            <person name="Wall K."/>
            <person name="Wessler S."/>
            <person name="Yang G."/>
            <person name="Yin T."/>
            <person name="Douglas C."/>
            <person name="Marra M."/>
            <person name="Sandberg G."/>
            <person name="Van de Peer Y."/>
            <person name="Rokhsar D."/>
        </authorList>
    </citation>
    <scope>NUCLEOTIDE SEQUENCE [LARGE SCALE GENOMIC DNA]</scope>
    <source>
        <strain evidence="2">cv. Nisqually</strain>
    </source>
</reference>